<reference evidence="2" key="1">
    <citation type="journal article" date="2023" name="Science">
        <title>Genome structures resolve the early diversification of teleost fishes.</title>
        <authorList>
            <person name="Parey E."/>
            <person name="Louis A."/>
            <person name="Montfort J."/>
            <person name="Bouchez O."/>
            <person name="Roques C."/>
            <person name="Iampietro C."/>
            <person name="Lluch J."/>
            <person name="Castinel A."/>
            <person name="Donnadieu C."/>
            <person name="Desvignes T."/>
            <person name="Floi Bucao C."/>
            <person name="Jouanno E."/>
            <person name="Wen M."/>
            <person name="Mejri S."/>
            <person name="Dirks R."/>
            <person name="Jansen H."/>
            <person name="Henkel C."/>
            <person name="Chen W.J."/>
            <person name="Zahm M."/>
            <person name="Cabau C."/>
            <person name="Klopp C."/>
            <person name="Thompson A.W."/>
            <person name="Robinson-Rechavi M."/>
            <person name="Braasch I."/>
            <person name="Lecointre G."/>
            <person name="Bobe J."/>
            <person name="Postlethwait J.H."/>
            <person name="Berthelot C."/>
            <person name="Roest Crollius H."/>
            <person name="Guiguen Y."/>
        </authorList>
    </citation>
    <scope>NUCLEOTIDE SEQUENCE</scope>
    <source>
        <strain evidence="2">WJC10195</strain>
    </source>
</reference>
<evidence type="ECO:0000313" key="3">
    <source>
        <dbReference type="Proteomes" id="UP001152622"/>
    </source>
</evidence>
<evidence type="ECO:0000256" key="1">
    <source>
        <dbReference type="SAM" id="MobiDB-lite"/>
    </source>
</evidence>
<protein>
    <submittedName>
        <fullName evidence="2">Uncharacterized protein</fullName>
    </submittedName>
</protein>
<sequence length="211" mass="23344">MDGDPGRPDFAAWNGIRPQIWALTKLSPAVLRFHSGKRGVKFLSLRSRSEAPDWPQSSHRLTGCTNSLHTRWAWPTVKSLSVSWGSARSRKASFTSQAHRRCRCFTEEDQGTPLPLFRLSAARFIAVFSPVTERASSSKFLEDASGRPEQRRVSLTPILEPSQTSLLKIALRQGPDLATRPSILPPSRGRAKQLGNRGNVTLDNGAKSNES</sequence>
<feature type="compositionally biased region" description="Polar residues" evidence="1">
    <location>
        <begin position="196"/>
        <end position="211"/>
    </location>
</feature>
<feature type="region of interest" description="Disordered" evidence="1">
    <location>
        <begin position="177"/>
        <end position="211"/>
    </location>
</feature>
<accession>A0A9Q1G5R4</accession>
<organism evidence="2 3">
    <name type="scientific">Synaphobranchus kaupii</name>
    <name type="common">Kaup's arrowtooth eel</name>
    <dbReference type="NCBI Taxonomy" id="118154"/>
    <lineage>
        <taxon>Eukaryota</taxon>
        <taxon>Metazoa</taxon>
        <taxon>Chordata</taxon>
        <taxon>Craniata</taxon>
        <taxon>Vertebrata</taxon>
        <taxon>Euteleostomi</taxon>
        <taxon>Actinopterygii</taxon>
        <taxon>Neopterygii</taxon>
        <taxon>Teleostei</taxon>
        <taxon>Anguilliformes</taxon>
        <taxon>Synaphobranchidae</taxon>
        <taxon>Synaphobranchus</taxon>
    </lineage>
</organism>
<dbReference type="AlphaFoldDB" id="A0A9Q1G5R4"/>
<evidence type="ECO:0000313" key="2">
    <source>
        <dbReference type="EMBL" id="KAJ8375994.1"/>
    </source>
</evidence>
<comment type="caution">
    <text evidence="2">The sequence shown here is derived from an EMBL/GenBank/DDBJ whole genome shotgun (WGS) entry which is preliminary data.</text>
</comment>
<keyword evidence="3" id="KW-1185">Reference proteome</keyword>
<dbReference type="Proteomes" id="UP001152622">
    <property type="component" value="Chromosome 2"/>
</dbReference>
<name>A0A9Q1G5R4_SYNKA</name>
<proteinExistence type="predicted"/>
<dbReference type="EMBL" id="JAINUF010000002">
    <property type="protein sequence ID" value="KAJ8375994.1"/>
    <property type="molecule type" value="Genomic_DNA"/>
</dbReference>
<gene>
    <name evidence="2" type="ORF">SKAU_G00065740</name>
</gene>